<gene>
    <name evidence="1" type="ORF">CFP56_035430</name>
</gene>
<protein>
    <submittedName>
        <fullName evidence="1">Uncharacterized protein</fullName>
    </submittedName>
</protein>
<accession>A0AAW0J9I9</accession>
<dbReference type="AlphaFoldDB" id="A0AAW0J9I9"/>
<reference evidence="1 2" key="1">
    <citation type="journal article" date="2018" name="Sci. Data">
        <title>The draft genome sequence of cork oak.</title>
        <authorList>
            <person name="Ramos A.M."/>
            <person name="Usie A."/>
            <person name="Barbosa P."/>
            <person name="Barros P.M."/>
            <person name="Capote T."/>
            <person name="Chaves I."/>
            <person name="Simoes F."/>
            <person name="Abreu I."/>
            <person name="Carrasquinho I."/>
            <person name="Faro C."/>
            <person name="Guimaraes J.B."/>
            <person name="Mendonca D."/>
            <person name="Nobrega F."/>
            <person name="Rodrigues L."/>
            <person name="Saibo N.J.M."/>
            <person name="Varela M.C."/>
            <person name="Egas C."/>
            <person name="Matos J."/>
            <person name="Miguel C.M."/>
            <person name="Oliveira M.M."/>
            <person name="Ricardo C.P."/>
            <person name="Goncalves S."/>
        </authorList>
    </citation>
    <scope>NUCLEOTIDE SEQUENCE [LARGE SCALE GENOMIC DNA]</scope>
    <source>
        <strain evidence="2">cv. HL8</strain>
    </source>
</reference>
<name>A0AAW0J9I9_QUESU</name>
<evidence type="ECO:0000313" key="1">
    <source>
        <dbReference type="EMBL" id="KAK7823472.1"/>
    </source>
</evidence>
<proteinExistence type="predicted"/>
<organism evidence="1 2">
    <name type="scientific">Quercus suber</name>
    <name type="common">Cork oak</name>
    <dbReference type="NCBI Taxonomy" id="58331"/>
    <lineage>
        <taxon>Eukaryota</taxon>
        <taxon>Viridiplantae</taxon>
        <taxon>Streptophyta</taxon>
        <taxon>Embryophyta</taxon>
        <taxon>Tracheophyta</taxon>
        <taxon>Spermatophyta</taxon>
        <taxon>Magnoliopsida</taxon>
        <taxon>eudicotyledons</taxon>
        <taxon>Gunneridae</taxon>
        <taxon>Pentapetalae</taxon>
        <taxon>rosids</taxon>
        <taxon>fabids</taxon>
        <taxon>Fagales</taxon>
        <taxon>Fagaceae</taxon>
        <taxon>Quercus</taxon>
    </lineage>
</organism>
<keyword evidence="2" id="KW-1185">Reference proteome</keyword>
<evidence type="ECO:0000313" key="2">
    <source>
        <dbReference type="Proteomes" id="UP000237347"/>
    </source>
</evidence>
<dbReference type="EMBL" id="PKMF04000632">
    <property type="protein sequence ID" value="KAK7823472.1"/>
    <property type="molecule type" value="Genomic_DNA"/>
</dbReference>
<comment type="caution">
    <text evidence="1">The sequence shown here is derived from an EMBL/GenBank/DDBJ whole genome shotgun (WGS) entry which is preliminary data.</text>
</comment>
<sequence length="78" mass="8798">MTQLDVEIPFFFSQPSFSVICLGHTSKGEENIEGPAWAPLLDNYMLTNSKLKDWDNMLETTIADEYGRISEYSSSDGD</sequence>
<dbReference type="Proteomes" id="UP000237347">
    <property type="component" value="Unassembled WGS sequence"/>
</dbReference>